<reference evidence="2 3" key="2">
    <citation type="journal article" date="2011" name="Stand. Genomic Sci.">
        <title>Complete genome sequence of Isosphaera pallida type strain (IS1B).</title>
        <authorList>
            <consortium name="US DOE Joint Genome Institute (JGI-PGF)"/>
            <person name="Goker M."/>
            <person name="Cleland D."/>
            <person name="Saunders E."/>
            <person name="Lapidus A."/>
            <person name="Nolan M."/>
            <person name="Lucas S."/>
            <person name="Hammon N."/>
            <person name="Deshpande S."/>
            <person name="Cheng J.F."/>
            <person name="Tapia R."/>
            <person name="Han C."/>
            <person name="Goodwin L."/>
            <person name="Pitluck S."/>
            <person name="Liolios K."/>
            <person name="Pagani I."/>
            <person name="Ivanova N."/>
            <person name="Mavromatis K."/>
            <person name="Pati A."/>
            <person name="Chen A."/>
            <person name="Palaniappan K."/>
            <person name="Land M."/>
            <person name="Hauser L."/>
            <person name="Chang Y.J."/>
            <person name="Jeffries C.D."/>
            <person name="Detter J.C."/>
            <person name="Beck B."/>
            <person name="Woyke T."/>
            <person name="Bristow J."/>
            <person name="Eisen J.A."/>
            <person name="Markowitz V."/>
            <person name="Hugenholtz P."/>
            <person name="Kyrpides N.C."/>
            <person name="Klenk H.P."/>
        </authorList>
    </citation>
    <scope>NUCLEOTIDE SEQUENCE [LARGE SCALE GENOMIC DNA]</scope>
    <source>
        <strain evidence="3">ATCC 43644 / DSM 9630 / IS1B</strain>
    </source>
</reference>
<dbReference type="InterPro" id="IPR012902">
    <property type="entry name" value="N_methyl_site"/>
</dbReference>
<dbReference type="Pfam" id="PF07596">
    <property type="entry name" value="SBP_bac_10"/>
    <property type="match status" value="1"/>
</dbReference>
<dbReference type="Gene3D" id="3.30.700.10">
    <property type="entry name" value="Glycoprotein, Type 4 Pilin"/>
    <property type="match status" value="1"/>
</dbReference>
<dbReference type="Pfam" id="PF07963">
    <property type="entry name" value="N_methyl"/>
    <property type="match status" value="1"/>
</dbReference>
<reference key="1">
    <citation type="submission" date="2010-11" db="EMBL/GenBank/DDBJ databases">
        <title>The complete sequence of chromosome of Isophaera pallida ATCC 43644.</title>
        <authorList>
            <consortium name="US DOE Joint Genome Institute (JGI-PGF)"/>
            <person name="Lucas S."/>
            <person name="Copeland A."/>
            <person name="Lapidus A."/>
            <person name="Bruce D."/>
            <person name="Goodwin L."/>
            <person name="Pitluck S."/>
            <person name="Kyrpides N."/>
            <person name="Mavromatis K."/>
            <person name="Pagani I."/>
            <person name="Ivanova N."/>
            <person name="Saunders E."/>
            <person name="Brettin T."/>
            <person name="Detter J.C."/>
            <person name="Han C."/>
            <person name="Tapia R."/>
            <person name="Land M."/>
            <person name="Hauser L."/>
            <person name="Markowitz V."/>
            <person name="Cheng J.-F."/>
            <person name="Hugenholtz P."/>
            <person name="Woyke T."/>
            <person name="Wu D."/>
            <person name="Eisen J.A."/>
        </authorList>
    </citation>
    <scope>NUCLEOTIDE SEQUENCE</scope>
    <source>
        <strain>ATCC 43644</strain>
    </source>
</reference>
<name>E8R171_ISOPI</name>
<dbReference type="SUPFAM" id="SSF54523">
    <property type="entry name" value="Pili subunits"/>
    <property type="match status" value="1"/>
</dbReference>
<evidence type="ECO:0000313" key="3">
    <source>
        <dbReference type="Proteomes" id="UP000008631"/>
    </source>
</evidence>
<dbReference type="NCBIfam" id="TIGR02532">
    <property type="entry name" value="IV_pilin_GFxxxE"/>
    <property type="match status" value="1"/>
</dbReference>
<dbReference type="PANTHER" id="PTHR30093:SF2">
    <property type="entry name" value="TYPE II SECRETION SYSTEM PROTEIN H"/>
    <property type="match status" value="1"/>
</dbReference>
<dbReference type="NCBIfam" id="TIGR04294">
    <property type="entry name" value="pre_pil_HX9DG"/>
    <property type="match status" value="1"/>
</dbReference>
<evidence type="ECO:0000259" key="1">
    <source>
        <dbReference type="Pfam" id="PF07596"/>
    </source>
</evidence>
<dbReference type="HOGENOM" id="CLU_041661_0_0_0"/>
<dbReference type="STRING" id="575540.Isop_0686"/>
<dbReference type="AlphaFoldDB" id="E8R171"/>
<dbReference type="PANTHER" id="PTHR30093">
    <property type="entry name" value="GENERAL SECRETION PATHWAY PROTEIN G"/>
    <property type="match status" value="1"/>
</dbReference>
<dbReference type="InParanoid" id="E8R171"/>
<gene>
    <name evidence="2" type="ordered locus">Isop_0686</name>
</gene>
<sequence length="344" mass="37507">MRNRHGFTLIELLVVIAIIAVLIALLLPAVQSAREAARRAQCTNNMKQLGLALHNYESANQMFPIGMYWAWIPGMPGWVTTTHGPLPATTQFLEQGVVFNAINFNHNMYEPANNTVHGLGISTFWCPSDGPISRIRQNVVAPGVSMAYSSYAGIAGPWFVNTYSLVNPTVVHPDFARVIANGRGIFFVHSTIRVSDITDGTSNTMGMGEHAHSPLTENDQRDWFWWTSGNYGDTMISTYHPLNPHRRVAPGTGNYTGLGASAFISSASSMHPGGANFLFMDGSVRFLKDTINSWPLGPNGQPVGLTSTGGFWNRIFTLNPPAQFGVYQALSTRNGSEVISADAF</sequence>
<keyword evidence="3" id="KW-1185">Reference proteome</keyword>
<dbReference type="InterPro" id="IPR027558">
    <property type="entry name" value="Pre_pil_HX9DG_C"/>
</dbReference>
<dbReference type="Proteomes" id="UP000008631">
    <property type="component" value="Chromosome"/>
</dbReference>
<dbReference type="eggNOG" id="COG2165">
    <property type="taxonomic scope" value="Bacteria"/>
</dbReference>
<dbReference type="InterPro" id="IPR011453">
    <property type="entry name" value="DUF1559"/>
</dbReference>
<dbReference type="InterPro" id="IPR045584">
    <property type="entry name" value="Pilin-like"/>
</dbReference>
<dbReference type="RefSeq" id="WP_013563566.1">
    <property type="nucleotide sequence ID" value="NC_014962.1"/>
</dbReference>
<dbReference type="EMBL" id="CP002353">
    <property type="protein sequence ID" value="ADV61277.1"/>
    <property type="molecule type" value="Genomic_DNA"/>
</dbReference>
<dbReference type="PROSITE" id="PS00409">
    <property type="entry name" value="PROKAR_NTER_METHYL"/>
    <property type="match status" value="1"/>
</dbReference>
<proteinExistence type="predicted"/>
<organism evidence="2 3">
    <name type="scientific">Isosphaera pallida (strain ATCC 43644 / DSM 9630 / IS1B)</name>
    <dbReference type="NCBI Taxonomy" id="575540"/>
    <lineage>
        <taxon>Bacteria</taxon>
        <taxon>Pseudomonadati</taxon>
        <taxon>Planctomycetota</taxon>
        <taxon>Planctomycetia</taxon>
        <taxon>Isosphaerales</taxon>
        <taxon>Isosphaeraceae</taxon>
        <taxon>Isosphaera</taxon>
    </lineage>
</organism>
<evidence type="ECO:0000313" key="2">
    <source>
        <dbReference type="EMBL" id="ADV61277.1"/>
    </source>
</evidence>
<feature type="domain" description="DUF1559" evidence="1">
    <location>
        <begin position="31"/>
        <end position="292"/>
    </location>
</feature>
<protein>
    <recommendedName>
        <fullName evidence="1">DUF1559 domain-containing protein</fullName>
    </recommendedName>
</protein>
<accession>E8R171</accession>
<dbReference type="KEGG" id="ipa:Isop_0686"/>
<dbReference type="OrthoDB" id="268102at2"/>